<organism evidence="2 3">
    <name type="scientific">Streptomyces cylindrosporus</name>
    <dbReference type="NCBI Taxonomy" id="2927583"/>
    <lineage>
        <taxon>Bacteria</taxon>
        <taxon>Bacillati</taxon>
        <taxon>Actinomycetota</taxon>
        <taxon>Actinomycetes</taxon>
        <taxon>Kitasatosporales</taxon>
        <taxon>Streptomycetaceae</taxon>
        <taxon>Streptomyces</taxon>
    </lineage>
</organism>
<proteinExistence type="predicted"/>
<protein>
    <submittedName>
        <fullName evidence="2">NAD(P)/FAD-dependent oxidoreductase</fullName>
    </submittedName>
</protein>
<keyword evidence="1" id="KW-0560">Oxidoreductase</keyword>
<name>A0ABS9XYJ2_9ACTN</name>
<sequence length="370" mass="40174">MSTERIETVVVGGGQAGLATGYHLARRGRPFVILDAAERVGDAWRLRWDSLRLFSPAKFDSLPGLPYPGPAWSFPTHTEFADYLQAYAAWAELPVRSGVSVRRVSYDGGRYLVETAGPQTYEAENVIVAAGYDRLPKLPEYAGQLAPDIVQLHAVDYRNPDQFRDGPVLIVGAGNTGADIAMDLAPRHRVLLSGPHPGQIPWRIERRAARVLTPALFLAFRHVLTVRTPVGRKARAKVLAHSGPLIRVKGRDLKAAGVRRVARTAGVRDGRPVLADGSVPDVANVLWCTGFRPDVSWIDLPAAFDADGEPAQRRGVVEARPGLYFVGRLFQDSLASSMIQGVGRDAEQVVRHLVARSVPAARAEQGAVAP</sequence>
<dbReference type="EMBL" id="JALDAY010000001">
    <property type="protein sequence ID" value="MCI3270036.1"/>
    <property type="molecule type" value="Genomic_DNA"/>
</dbReference>
<dbReference type="PANTHER" id="PTHR43539">
    <property type="entry name" value="FLAVIN-BINDING MONOOXYGENASE-LIKE PROTEIN (AFU_ORTHOLOGUE AFUA_4G09220)"/>
    <property type="match status" value="1"/>
</dbReference>
<evidence type="ECO:0000313" key="3">
    <source>
        <dbReference type="Proteomes" id="UP001165269"/>
    </source>
</evidence>
<dbReference type="InterPro" id="IPR050982">
    <property type="entry name" value="Auxin_biosynth/cation_transpt"/>
</dbReference>
<evidence type="ECO:0000256" key="1">
    <source>
        <dbReference type="ARBA" id="ARBA00023002"/>
    </source>
</evidence>
<reference evidence="2" key="1">
    <citation type="submission" date="2022-03" db="EMBL/GenBank/DDBJ databases">
        <title>Streptomyces 7R015 and 7R016 isolated from Barleria lupulina in Thailand.</title>
        <authorList>
            <person name="Kanchanasin P."/>
            <person name="Phongsopitanun W."/>
            <person name="Tanasupawat S."/>
        </authorList>
    </citation>
    <scope>NUCLEOTIDE SEQUENCE</scope>
    <source>
        <strain evidence="2">7R015</strain>
    </source>
</reference>
<dbReference type="SUPFAM" id="SSF51905">
    <property type="entry name" value="FAD/NAD(P)-binding domain"/>
    <property type="match status" value="2"/>
</dbReference>
<accession>A0ABS9XYJ2</accession>
<gene>
    <name evidence="2" type="ORF">MQP27_02780</name>
</gene>
<dbReference type="PRINTS" id="PR00469">
    <property type="entry name" value="PNDRDTASEII"/>
</dbReference>
<dbReference type="PANTHER" id="PTHR43539:SF78">
    <property type="entry name" value="FLAVIN-CONTAINING MONOOXYGENASE"/>
    <property type="match status" value="1"/>
</dbReference>
<dbReference type="Proteomes" id="UP001165269">
    <property type="component" value="Unassembled WGS sequence"/>
</dbReference>
<dbReference type="Gene3D" id="3.50.50.60">
    <property type="entry name" value="FAD/NAD(P)-binding domain"/>
    <property type="match status" value="1"/>
</dbReference>
<keyword evidence="3" id="KW-1185">Reference proteome</keyword>
<dbReference type="InterPro" id="IPR036188">
    <property type="entry name" value="FAD/NAD-bd_sf"/>
</dbReference>
<evidence type="ECO:0000313" key="2">
    <source>
        <dbReference type="EMBL" id="MCI3270036.1"/>
    </source>
</evidence>
<comment type="caution">
    <text evidence="2">The sequence shown here is derived from an EMBL/GenBank/DDBJ whole genome shotgun (WGS) entry which is preliminary data.</text>
</comment>
<dbReference type="PRINTS" id="PR00368">
    <property type="entry name" value="FADPNR"/>
</dbReference>
<dbReference type="Pfam" id="PF13738">
    <property type="entry name" value="Pyr_redox_3"/>
    <property type="match status" value="1"/>
</dbReference>
<dbReference type="RefSeq" id="WP_242760571.1">
    <property type="nucleotide sequence ID" value="NZ_JALDAY010000001.1"/>
</dbReference>